<evidence type="ECO:0000256" key="3">
    <source>
        <dbReference type="ARBA" id="ARBA00022448"/>
    </source>
</evidence>
<comment type="catalytic activity">
    <reaction evidence="12">
        <text>K(+)(in) = K(+)(out)</text>
        <dbReference type="Rhea" id="RHEA:29463"/>
        <dbReference type="ChEBI" id="CHEBI:29103"/>
    </reaction>
</comment>
<keyword evidence="4" id="KW-0633">Potassium transport</keyword>
<feature type="transmembrane region" description="Helical" evidence="13">
    <location>
        <begin position="162"/>
        <end position="179"/>
    </location>
</feature>
<dbReference type="Proteomes" id="UP001589834">
    <property type="component" value="Unassembled WGS sequence"/>
</dbReference>
<reference evidence="14 15" key="1">
    <citation type="submission" date="2024-09" db="EMBL/GenBank/DDBJ databases">
        <authorList>
            <person name="Sun Q."/>
            <person name="Mori K."/>
        </authorList>
    </citation>
    <scope>NUCLEOTIDE SEQUENCE [LARGE SCALE GENOMIC DNA]</scope>
    <source>
        <strain evidence="14 15">NCAIM B.02336</strain>
    </source>
</reference>
<sequence>MPSTLLMPKSRLEALSDGVYAVALTLLALDLKLVALPEASNASLGAELENLLPKALIWLLAFWVTALFWLAQSRALRQYDELDKPAMTIELTQLALITLLPFTCSLMAEHGDLGTAALVYSLHLTLLALLSWLRIARLLRTPALRSADGFDEPAARWQLQRAAVVVLCALVTVALAWWLPAWNMLAMLGIALHRRARAMPGAARA</sequence>
<feature type="transmembrane region" description="Helical" evidence="13">
    <location>
        <begin position="114"/>
        <end position="135"/>
    </location>
</feature>
<name>A0ABV6PQS0_9BURK</name>
<dbReference type="EMBL" id="JBHLTN010000003">
    <property type="protein sequence ID" value="MFC0591328.1"/>
    <property type="molecule type" value="Genomic_DNA"/>
</dbReference>
<evidence type="ECO:0000256" key="13">
    <source>
        <dbReference type="SAM" id="Phobius"/>
    </source>
</evidence>
<feature type="transmembrane region" description="Helical" evidence="13">
    <location>
        <begin position="51"/>
        <end position="70"/>
    </location>
</feature>
<evidence type="ECO:0000256" key="4">
    <source>
        <dbReference type="ARBA" id="ARBA00022538"/>
    </source>
</evidence>
<proteinExistence type="inferred from homology"/>
<evidence type="ECO:0000256" key="8">
    <source>
        <dbReference type="ARBA" id="ARBA00022989"/>
    </source>
</evidence>
<comment type="similarity">
    <text evidence="2">Belongs to the TMEM175 family.</text>
</comment>
<evidence type="ECO:0000256" key="6">
    <source>
        <dbReference type="ARBA" id="ARBA00022826"/>
    </source>
</evidence>
<dbReference type="PANTHER" id="PTHR31462">
    <property type="entry name" value="ENDOSOMAL/LYSOSOMAL POTASSIUM CHANNEL TMEM175"/>
    <property type="match status" value="1"/>
</dbReference>
<evidence type="ECO:0000313" key="15">
    <source>
        <dbReference type="Proteomes" id="UP001589834"/>
    </source>
</evidence>
<feature type="transmembrane region" description="Helical" evidence="13">
    <location>
        <begin position="91"/>
        <end position="108"/>
    </location>
</feature>
<evidence type="ECO:0000256" key="11">
    <source>
        <dbReference type="ARBA" id="ARBA00023303"/>
    </source>
</evidence>
<organism evidence="14 15">
    <name type="scientific">Ottowia pentelensis</name>
    <dbReference type="NCBI Taxonomy" id="511108"/>
    <lineage>
        <taxon>Bacteria</taxon>
        <taxon>Pseudomonadati</taxon>
        <taxon>Pseudomonadota</taxon>
        <taxon>Betaproteobacteria</taxon>
        <taxon>Burkholderiales</taxon>
        <taxon>Comamonadaceae</taxon>
        <taxon>Ottowia</taxon>
    </lineage>
</organism>
<evidence type="ECO:0000256" key="9">
    <source>
        <dbReference type="ARBA" id="ARBA00023065"/>
    </source>
</evidence>
<keyword evidence="8 13" id="KW-1133">Transmembrane helix</keyword>
<accession>A0ABV6PQS0</accession>
<comment type="subcellular location">
    <subcellularLocation>
        <location evidence="1">Membrane</location>
        <topology evidence="1">Multi-pass membrane protein</topology>
    </subcellularLocation>
</comment>
<evidence type="ECO:0000256" key="1">
    <source>
        <dbReference type="ARBA" id="ARBA00004141"/>
    </source>
</evidence>
<dbReference type="PANTHER" id="PTHR31462:SF5">
    <property type="entry name" value="ENDOSOMAL_LYSOSOMAL PROTON CHANNEL TMEM175"/>
    <property type="match status" value="1"/>
</dbReference>
<evidence type="ECO:0000256" key="5">
    <source>
        <dbReference type="ARBA" id="ARBA00022692"/>
    </source>
</evidence>
<keyword evidence="10 13" id="KW-0472">Membrane</keyword>
<keyword evidence="6" id="KW-0631">Potassium channel</keyword>
<dbReference type="Pfam" id="PF06736">
    <property type="entry name" value="TMEM175"/>
    <property type="match status" value="1"/>
</dbReference>
<keyword evidence="9" id="KW-0406">Ion transport</keyword>
<evidence type="ECO:0000256" key="12">
    <source>
        <dbReference type="ARBA" id="ARBA00034430"/>
    </source>
</evidence>
<protein>
    <submittedName>
        <fullName evidence="14">TMEM175 family protein</fullName>
    </submittedName>
</protein>
<gene>
    <name evidence="14" type="ORF">ACFFGG_02045</name>
</gene>
<dbReference type="InterPro" id="IPR010617">
    <property type="entry name" value="TMEM175-like"/>
</dbReference>
<dbReference type="RefSeq" id="WP_293221488.1">
    <property type="nucleotide sequence ID" value="NZ_JBHLTN010000003.1"/>
</dbReference>
<evidence type="ECO:0000256" key="10">
    <source>
        <dbReference type="ARBA" id="ARBA00023136"/>
    </source>
</evidence>
<keyword evidence="15" id="KW-1185">Reference proteome</keyword>
<evidence type="ECO:0000256" key="2">
    <source>
        <dbReference type="ARBA" id="ARBA00006920"/>
    </source>
</evidence>
<evidence type="ECO:0000256" key="7">
    <source>
        <dbReference type="ARBA" id="ARBA00022958"/>
    </source>
</evidence>
<keyword evidence="11" id="KW-0407">Ion channel</keyword>
<keyword evidence="7" id="KW-0630">Potassium</keyword>
<comment type="caution">
    <text evidence="14">The sequence shown here is derived from an EMBL/GenBank/DDBJ whole genome shotgun (WGS) entry which is preliminary data.</text>
</comment>
<keyword evidence="3" id="KW-0813">Transport</keyword>
<keyword evidence="5 13" id="KW-0812">Transmembrane</keyword>
<evidence type="ECO:0000313" key="14">
    <source>
        <dbReference type="EMBL" id="MFC0591328.1"/>
    </source>
</evidence>